<feature type="compositionally biased region" description="Gly residues" evidence="1">
    <location>
        <begin position="601"/>
        <end position="616"/>
    </location>
</feature>
<evidence type="ECO:0000313" key="5">
    <source>
        <dbReference type="Proteomes" id="UP000037923"/>
    </source>
</evidence>
<feature type="transmembrane region" description="Helical" evidence="2">
    <location>
        <begin position="694"/>
        <end position="715"/>
    </location>
</feature>
<dbReference type="EMBL" id="LGTL01000022">
    <property type="protein sequence ID" value="KPA75984.1"/>
    <property type="molecule type" value="Genomic_DNA"/>
</dbReference>
<comment type="caution">
    <text evidence="4">The sequence shown here is derived from an EMBL/GenBank/DDBJ whole genome shotgun (WGS) entry which is preliminary data.</text>
</comment>
<reference evidence="4 5" key="1">
    <citation type="submission" date="2015-07" db="EMBL/GenBank/DDBJ databases">
        <title>High-quality genome of monoxenous trypanosomatid Leptomonas pyrrhocoris.</title>
        <authorList>
            <person name="Flegontov P."/>
            <person name="Butenko A."/>
            <person name="Firsov S."/>
            <person name="Vlcek C."/>
            <person name="Logacheva M.D."/>
            <person name="Field M."/>
            <person name="Filatov D."/>
            <person name="Flegontova O."/>
            <person name="Gerasimov E."/>
            <person name="Jackson A.P."/>
            <person name="Kelly S."/>
            <person name="Opperdoes F."/>
            <person name="O'Reilly A."/>
            <person name="Votypka J."/>
            <person name="Yurchenko V."/>
            <person name="Lukes J."/>
        </authorList>
    </citation>
    <scope>NUCLEOTIDE SEQUENCE [LARGE SCALE GENOMIC DNA]</scope>
    <source>
        <strain evidence="4">H10</strain>
    </source>
</reference>
<accession>A0A0N0DSI3</accession>
<dbReference type="RefSeq" id="XP_015654423.1">
    <property type="nucleotide sequence ID" value="XM_015807028.1"/>
</dbReference>
<sequence length="754" mass="80966">MRTRFWQVLVLGAVVAVTALSCTALAVTDASYTTVTLAGRISQDHEGVFGVNSILAPSSLCGGYDPLNADSVIMVGAANYMFTLNRYSTQLNFFFGNPNASGSTVDWTTATSAPFGTIRLSSPIYACVTTPRTASNSTIFYVSNDRYLYRADPDTQLIYATAIAEDPATEYMWDLALYNNKIYVLTTNRVVYACDYVNAVTCVKVNIRGDAAFNAIVTPTRPKLGIAVSRDGIFIAPESNLYWFSLSGVMVAKTPDAVTYVDVSFTQDQNPLARAATSLMAASTTNLYSIALANNALTPTLLTTTAYPDPLQRIYPLTLDNVLISQPTPNLVRWTTYDNTSVASAFDQTPYPVGFVDQSTVVPLLLSYMNYELVQVAGTVPYPSVAINASTLAVDPPTWTTAFGVDVSNHYYTPDLGAAIQNASASGGYPLSMRALHSYYNRTNEMIGGDYNLLPLCNVTKMTSIRHSLAADVRTLLRYPLIYTGEPRPFTVNGQPNLTLIKLIMPSPFGTYLNESSFTANATTPRLLATYDAATRMVVYTRVNYPTSRIFDALFPLSSYPRFASLTDAEKQTLRWAVYADVMAQLAKCAAAAGGSNSSGSNGGGDGSGGNGGSGDGGDDMVPGCVPRVGIDNMTQYAVPGVSPTPFNFTVFVPEGLYKNFNVTSCLDGTDWTNVNEYNSTLTPKKTKCGTGCIVGVAVASAVVAAVLVVVIVILTSKRRRLATVIVPMSNTEPKFSSTVDADSNYESGNPLAY</sequence>
<dbReference type="Proteomes" id="UP000037923">
    <property type="component" value="Unassembled WGS sequence"/>
</dbReference>
<keyword evidence="5" id="KW-1185">Reference proteome</keyword>
<dbReference type="OMA" id="CGTGCIV"/>
<feature type="chain" id="PRO_5005846868" evidence="3">
    <location>
        <begin position="20"/>
        <end position="754"/>
    </location>
</feature>
<protein>
    <submittedName>
        <fullName evidence="4">Uncharacterized protein</fullName>
    </submittedName>
</protein>
<dbReference type="OrthoDB" id="271747at2759"/>
<name>A0A0N0DSI3_LEPPY</name>
<keyword evidence="2" id="KW-0812">Transmembrane</keyword>
<gene>
    <name evidence="4" type="ORF">ABB37_08136</name>
</gene>
<dbReference type="AlphaFoldDB" id="A0A0N0DSI3"/>
<evidence type="ECO:0000256" key="2">
    <source>
        <dbReference type="SAM" id="Phobius"/>
    </source>
</evidence>
<evidence type="ECO:0000313" key="4">
    <source>
        <dbReference type="EMBL" id="KPA75984.1"/>
    </source>
</evidence>
<proteinExistence type="predicted"/>
<dbReference type="VEuPathDB" id="TriTrypDB:LpyrH10_22_0960"/>
<dbReference type="PROSITE" id="PS51257">
    <property type="entry name" value="PROKAR_LIPOPROTEIN"/>
    <property type="match status" value="1"/>
</dbReference>
<feature type="signal peptide" evidence="3">
    <location>
        <begin position="1"/>
        <end position="19"/>
    </location>
</feature>
<organism evidence="4 5">
    <name type="scientific">Leptomonas pyrrhocoris</name>
    <name type="common">Firebug parasite</name>
    <dbReference type="NCBI Taxonomy" id="157538"/>
    <lineage>
        <taxon>Eukaryota</taxon>
        <taxon>Discoba</taxon>
        <taxon>Euglenozoa</taxon>
        <taxon>Kinetoplastea</taxon>
        <taxon>Metakinetoplastina</taxon>
        <taxon>Trypanosomatida</taxon>
        <taxon>Trypanosomatidae</taxon>
        <taxon>Leishmaniinae</taxon>
        <taxon>Leptomonas</taxon>
    </lineage>
</organism>
<keyword evidence="3" id="KW-0732">Signal</keyword>
<keyword evidence="2" id="KW-0472">Membrane</keyword>
<dbReference type="GeneID" id="26908421"/>
<evidence type="ECO:0000256" key="3">
    <source>
        <dbReference type="SAM" id="SignalP"/>
    </source>
</evidence>
<evidence type="ECO:0000256" key="1">
    <source>
        <dbReference type="SAM" id="MobiDB-lite"/>
    </source>
</evidence>
<feature type="region of interest" description="Disordered" evidence="1">
    <location>
        <begin position="596"/>
        <end position="619"/>
    </location>
</feature>
<keyword evidence="2" id="KW-1133">Transmembrane helix</keyword>